<keyword evidence="3" id="KW-0539">Nucleus</keyword>
<feature type="domain" description="JmjC" evidence="5">
    <location>
        <begin position="156"/>
        <end position="301"/>
    </location>
</feature>
<comment type="cofactor">
    <cofactor evidence="3">
        <name>Fe(2+)</name>
        <dbReference type="ChEBI" id="CHEBI:29033"/>
    </cofactor>
    <text evidence="3">Binds 1 Fe(2+) ion per subunit.</text>
</comment>
<dbReference type="PROSITE" id="PS51184">
    <property type="entry name" value="JMJC"/>
    <property type="match status" value="1"/>
</dbReference>
<dbReference type="InterPro" id="IPR039994">
    <property type="entry name" value="NO66-like"/>
</dbReference>
<evidence type="ECO:0000256" key="3">
    <source>
        <dbReference type="RuleBase" id="RU366061"/>
    </source>
</evidence>
<dbReference type="InterPro" id="IPR003347">
    <property type="entry name" value="JmjC_dom"/>
</dbReference>
<protein>
    <recommendedName>
        <fullName evidence="3">Bifunctional lysine-specific demethylase and histidyl-hydroxylase</fullName>
        <ecNumber evidence="3">1.14.11.-</ecNumber>
    </recommendedName>
</protein>
<comment type="subcellular location">
    <subcellularLocation>
        <location evidence="3">Nucleus</location>
    </subcellularLocation>
</comment>
<dbReference type="Gene3D" id="1.10.10.1500">
    <property type="entry name" value="JmjC domain-containing ribosomal oxygenase (ROX), dimer domain"/>
    <property type="match status" value="1"/>
</dbReference>
<keyword evidence="3" id="KW-0223">Dioxygenase</keyword>
<keyword evidence="3" id="KW-0805">Transcription regulation</keyword>
<keyword evidence="1 3" id="KW-0479">Metal-binding</keyword>
<dbReference type="SMART" id="SM00558">
    <property type="entry name" value="JmjC"/>
    <property type="match status" value="1"/>
</dbReference>
<dbReference type="GO" id="GO:0051864">
    <property type="term" value="F:histone H3K36 demethylase activity"/>
    <property type="evidence" value="ECO:0007669"/>
    <property type="project" value="TreeGrafter"/>
</dbReference>
<dbReference type="EC" id="1.14.11.-" evidence="3"/>
<sequence>MGKKRGSSAEDMNGNHKKTKGGTAATNDPQSNDAYMEVKDRRIAAEVSSVAPCSGREVLQHILGPCKASLFFKRVWEQRVLLVRRPECPTFFESWFSKGAMEALLRKETISYAYNIDVTKYDGQERTNYNYNVESSAVEEAVDADVLWARYNQEGCSVRLLHPQRWFDHLAATLAKLEEVFSSCVGCNVYLTPGDSKGFAPHFDDIDAFVLQVEGAKRWRLHQPITEDHVLPRFSSPDFAQEDLDDPFLDVVLQPGDVLYMPRGTIHQAQALPGTHSLHLTVSANQRNSWADFLEVALPRALQLAAEECVDLRRGMPLGYMQYMGVPFSDDSSLEAKRAAFEATAQSMVQRVLQFLPLDGAADQLAAQFMQQRLPPSRDMAGAAEAPLAWGSRGSSVGSLAAEVAFLWQRAAPA</sequence>
<proteinExistence type="inferred from homology"/>
<dbReference type="AlphaFoldDB" id="I0Z7E2"/>
<dbReference type="Proteomes" id="UP000007264">
    <property type="component" value="Unassembled WGS sequence"/>
</dbReference>
<comment type="caution">
    <text evidence="6">The sequence shown here is derived from an EMBL/GenBank/DDBJ whole genome shotgun (WGS) entry which is preliminary data.</text>
</comment>
<keyword evidence="3" id="KW-0560">Oxidoreductase</keyword>
<evidence type="ECO:0000256" key="2">
    <source>
        <dbReference type="ARBA" id="ARBA00023004"/>
    </source>
</evidence>
<comment type="function">
    <text evidence="3">Oxygenase that can act as both a histone lysine demethylase and a ribosomal histidine hydroxylase.</text>
</comment>
<dbReference type="GO" id="GO:0005506">
    <property type="term" value="F:iron ion binding"/>
    <property type="evidence" value="ECO:0007669"/>
    <property type="project" value="UniProtKB-UniRule"/>
</dbReference>
<reference evidence="6 7" key="1">
    <citation type="journal article" date="2012" name="Genome Biol.">
        <title>The genome of the polar eukaryotic microalga coccomyxa subellipsoidea reveals traits of cold adaptation.</title>
        <authorList>
            <person name="Blanc G."/>
            <person name="Agarkova I."/>
            <person name="Grimwood J."/>
            <person name="Kuo A."/>
            <person name="Brueggeman A."/>
            <person name="Dunigan D."/>
            <person name="Gurnon J."/>
            <person name="Ladunga I."/>
            <person name="Lindquist E."/>
            <person name="Lucas S."/>
            <person name="Pangilinan J."/>
            <person name="Proschold T."/>
            <person name="Salamov A."/>
            <person name="Schmutz J."/>
            <person name="Weeks D."/>
            <person name="Yamada T."/>
            <person name="Claverie J.M."/>
            <person name="Grigoriev I."/>
            <person name="Van Etten J."/>
            <person name="Lomsadze A."/>
            <person name="Borodovsky M."/>
        </authorList>
    </citation>
    <scope>NUCLEOTIDE SEQUENCE [LARGE SCALE GENOMIC DNA]</scope>
    <source>
        <strain evidence="6 7">C-169</strain>
    </source>
</reference>
<evidence type="ECO:0000313" key="6">
    <source>
        <dbReference type="EMBL" id="EIE26561.1"/>
    </source>
</evidence>
<comment type="similarity">
    <text evidence="3">Belongs to the ROX family.</text>
</comment>
<dbReference type="EMBL" id="AGSI01000002">
    <property type="protein sequence ID" value="EIE26561.1"/>
    <property type="molecule type" value="Genomic_DNA"/>
</dbReference>
<evidence type="ECO:0000313" key="7">
    <source>
        <dbReference type="Proteomes" id="UP000007264"/>
    </source>
</evidence>
<keyword evidence="3" id="KW-0804">Transcription</keyword>
<accession>I0Z7E2</accession>
<dbReference type="Gene3D" id="2.60.120.650">
    <property type="entry name" value="Cupin"/>
    <property type="match status" value="1"/>
</dbReference>
<organism evidence="6 7">
    <name type="scientific">Coccomyxa subellipsoidea (strain C-169)</name>
    <name type="common">Green microalga</name>
    <dbReference type="NCBI Taxonomy" id="574566"/>
    <lineage>
        <taxon>Eukaryota</taxon>
        <taxon>Viridiplantae</taxon>
        <taxon>Chlorophyta</taxon>
        <taxon>core chlorophytes</taxon>
        <taxon>Trebouxiophyceae</taxon>
        <taxon>Trebouxiophyceae incertae sedis</taxon>
        <taxon>Coccomyxaceae</taxon>
        <taxon>Coccomyxa</taxon>
        <taxon>Coccomyxa subellipsoidea</taxon>
    </lineage>
</organism>
<keyword evidence="7" id="KW-1185">Reference proteome</keyword>
<dbReference type="RefSeq" id="XP_005651105.1">
    <property type="nucleotide sequence ID" value="XM_005651048.1"/>
</dbReference>
<dbReference type="PANTHER" id="PTHR13096:SF8">
    <property type="entry name" value="RIBOSOMAL OXYGENASE 1"/>
    <property type="match status" value="1"/>
</dbReference>
<dbReference type="GO" id="GO:0005730">
    <property type="term" value="C:nucleolus"/>
    <property type="evidence" value="ECO:0007669"/>
    <property type="project" value="TreeGrafter"/>
</dbReference>
<dbReference type="Pfam" id="PF08007">
    <property type="entry name" value="JmjC_2"/>
    <property type="match status" value="1"/>
</dbReference>
<name>I0Z7E2_COCSC</name>
<dbReference type="PANTHER" id="PTHR13096">
    <property type="entry name" value="MINA53 MYC INDUCED NUCLEAR ANTIGEN"/>
    <property type="match status" value="1"/>
</dbReference>
<gene>
    <name evidence="6" type="ORF">COCSUDRAFT_64552</name>
</gene>
<evidence type="ECO:0000256" key="4">
    <source>
        <dbReference type="SAM" id="MobiDB-lite"/>
    </source>
</evidence>
<feature type="region of interest" description="Disordered" evidence="4">
    <location>
        <begin position="1"/>
        <end position="32"/>
    </location>
</feature>
<dbReference type="GO" id="GO:0032453">
    <property type="term" value="F:histone H3K4 demethylase activity"/>
    <property type="evidence" value="ECO:0007669"/>
    <property type="project" value="TreeGrafter"/>
</dbReference>
<dbReference type="eggNOG" id="KOG3706">
    <property type="taxonomic scope" value="Eukaryota"/>
</dbReference>
<dbReference type="SUPFAM" id="SSF51197">
    <property type="entry name" value="Clavaminate synthase-like"/>
    <property type="match status" value="1"/>
</dbReference>
<dbReference type="KEGG" id="csl:COCSUDRAFT_64552"/>
<dbReference type="OrthoDB" id="425950at2759"/>
<evidence type="ECO:0000256" key="1">
    <source>
        <dbReference type="ARBA" id="ARBA00022723"/>
    </source>
</evidence>
<dbReference type="GeneID" id="17044571"/>
<evidence type="ECO:0000259" key="5">
    <source>
        <dbReference type="PROSITE" id="PS51184"/>
    </source>
</evidence>
<keyword evidence="2 3" id="KW-0408">Iron</keyword>